<accession>A0A0K1JFQ6</accession>
<evidence type="ECO:0000256" key="4">
    <source>
        <dbReference type="PROSITE-ProRule" id="PRU00335"/>
    </source>
</evidence>
<gene>
    <name evidence="6" type="ORF">VV02_06245</name>
</gene>
<keyword evidence="3" id="KW-0804">Transcription</keyword>
<dbReference type="Proteomes" id="UP000066480">
    <property type="component" value="Chromosome"/>
</dbReference>
<protein>
    <recommendedName>
        <fullName evidence="5">HTH tetR-type domain-containing protein</fullName>
    </recommendedName>
</protein>
<proteinExistence type="predicted"/>
<sequence>MDSDTTLELLWGLRTPAKRGPKAAFEVSDIAAAAVAIADADGVDAVSMEQVAARLGYTKMSLYRYVKSKSELLAVMIELAIDEPPDLTGVKGGWRAQARRWATLMWETWDRHPWVPVVTVGERAVGPNEVGWSVAGLSIFTGTALTRAEAVDAVALLSAHLHNSHAPSTAGSQPWTPELRADPVLADVMSRAGADYPALDHILKGRAVSADRRTFGLERILDGIDQHLQKKA</sequence>
<dbReference type="InterPro" id="IPR001647">
    <property type="entry name" value="HTH_TetR"/>
</dbReference>
<keyword evidence="1" id="KW-0805">Transcription regulation</keyword>
<dbReference type="GO" id="GO:0000976">
    <property type="term" value="F:transcription cis-regulatory region binding"/>
    <property type="evidence" value="ECO:0007669"/>
    <property type="project" value="TreeGrafter"/>
</dbReference>
<dbReference type="KEGG" id="lmoi:VV02_06245"/>
<feature type="domain" description="HTH tetR-type" evidence="5">
    <location>
        <begin position="24"/>
        <end position="84"/>
    </location>
</feature>
<dbReference type="AlphaFoldDB" id="A0A0K1JFQ6"/>
<organism evidence="6 7">
    <name type="scientific">Luteipulveratus mongoliensis</name>
    <dbReference type="NCBI Taxonomy" id="571913"/>
    <lineage>
        <taxon>Bacteria</taxon>
        <taxon>Bacillati</taxon>
        <taxon>Actinomycetota</taxon>
        <taxon>Actinomycetes</taxon>
        <taxon>Micrococcales</taxon>
        <taxon>Dermacoccaceae</taxon>
        <taxon>Luteipulveratus</taxon>
    </lineage>
</organism>
<name>A0A0K1JFQ6_9MICO</name>
<dbReference type="PANTHER" id="PTHR30055:SF151">
    <property type="entry name" value="TRANSCRIPTIONAL REGULATORY PROTEIN"/>
    <property type="match status" value="1"/>
</dbReference>
<dbReference type="RefSeq" id="WP_052590475.1">
    <property type="nucleotide sequence ID" value="NZ_CP011112.1"/>
</dbReference>
<dbReference type="PROSITE" id="PS50977">
    <property type="entry name" value="HTH_TETR_2"/>
    <property type="match status" value="1"/>
</dbReference>
<dbReference type="STRING" id="571913.VV02_06245"/>
<dbReference type="InterPro" id="IPR004111">
    <property type="entry name" value="Repressor_TetR_C"/>
</dbReference>
<dbReference type="GO" id="GO:0003700">
    <property type="term" value="F:DNA-binding transcription factor activity"/>
    <property type="evidence" value="ECO:0007669"/>
    <property type="project" value="TreeGrafter"/>
</dbReference>
<dbReference type="EMBL" id="CP011112">
    <property type="protein sequence ID" value="AKU15552.1"/>
    <property type="molecule type" value="Genomic_DNA"/>
</dbReference>
<evidence type="ECO:0000313" key="6">
    <source>
        <dbReference type="EMBL" id="AKU15552.1"/>
    </source>
</evidence>
<dbReference type="InterPro" id="IPR050109">
    <property type="entry name" value="HTH-type_TetR-like_transc_reg"/>
</dbReference>
<dbReference type="Gene3D" id="1.10.10.60">
    <property type="entry name" value="Homeodomain-like"/>
    <property type="match status" value="1"/>
</dbReference>
<reference evidence="6 7" key="1">
    <citation type="submission" date="2015-03" db="EMBL/GenBank/DDBJ databases">
        <title>Luteipulveratus halotolerans sp. nov., a novel actinobacterium (Dermacoccaceae) from Sarawak, Malaysia.</title>
        <authorList>
            <person name="Juboi H."/>
            <person name="Basik A."/>
            <person name="Shamsul S.S."/>
            <person name="Arnold P."/>
            <person name="Schmitt E.K."/>
            <person name="Sanglier J.-J."/>
            <person name="Yeo T."/>
        </authorList>
    </citation>
    <scope>NUCLEOTIDE SEQUENCE [LARGE SCALE GENOMIC DNA]</scope>
    <source>
        <strain evidence="6 7">MN07-A0370</strain>
    </source>
</reference>
<evidence type="ECO:0000256" key="1">
    <source>
        <dbReference type="ARBA" id="ARBA00023015"/>
    </source>
</evidence>
<dbReference type="Pfam" id="PF00440">
    <property type="entry name" value="TetR_N"/>
    <property type="match status" value="1"/>
</dbReference>
<dbReference type="Pfam" id="PF02909">
    <property type="entry name" value="TetR_C_1"/>
    <property type="match status" value="1"/>
</dbReference>
<dbReference type="PANTHER" id="PTHR30055">
    <property type="entry name" value="HTH-TYPE TRANSCRIPTIONAL REGULATOR RUTR"/>
    <property type="match status" value="1"/>
</dbReference>
<dbReference type="Gene3D" id="1.10.357.10">
    <property type="entry name" value="Tetracycline Repressor, domain 2"/>
    <property type="match status" value="1"/>
</dbReference>
<keyword evidence="2 4" id="KW-0238">DNA-binding</keyword>
<dbReference type="SUPFAM" id="SSF46689">
    <property type="entry name" value="Homeodomain-like"/>
    <property type="match status" value="1"/>
</dbReference>
<dbReference type="GO" id="GO:0045892">
    <property type="term" value="P:negative regulation of DNA-templated transcription"/>
    <property type="evidence" value="ECO:0007669"/>
    <property type="project" value="InterPro"/>
</dbReference>
<keyword evidence="7" id="KW-1185">Reference proteome</keyword>
<evidence type="ECO:0000259" key="5">
    <source>
        <dbReference type="PROSITE" id="PS50977"/>
    </source>
</evidence>
<dbReference type="InterPro" id="IPR009057">
    <property type="entry name" value="Homeodomain-like_sf"/>
</dbReference>
<evidence type="ECO:0000313" key="7">
    <source>
        <dbReference type="Proteomes" id="UP000066480"/>
    </source>
</evidence>
<evidence type="ECO:0000256" key="2">
    <source>
        <dbReference type="ARBA" id="ARBA00023125"/>
    </source>
</evidence>
<feature type="DNA-binding region" description="H-T-H motif" evidence="4">
    <location>
        <begin position="47"/>
        <end position="66"/>
    </location>
</feature>
<dbReference type="SUPFAM" id="SSF48498">
    <property type="entry name" value="Tetracyclin repressor-like, C-terminal domain"/>
    <property type="match status" value="1"/>
</dbReference>
<dbReference type="InterPro" id="IPR036271">
    <property type="entry name" value="Tet_transcr_reg_TetR-rel_C_sf"/>
</dbReference>
<evidence type="ECO:0000256" key="3">
    <source>
        <dbReference type="ARBA" id="ARBA00023163"/>
    </source>
</evidence>